<dbReference type="EMBL" id="SJPL01000001">
    <property type="protein sequence ID" value="TWT70516.1"/>
    <property type="molecule type" value="Genomic_DNA"/>
</dbReference>
<proteinExistence type="predicted"/>
<dbReference type="Proteomes" id="UP000317238">
    <property type="component" value="Unassembled WGS sequence"/>
</dbReference>
<gene>
    <name evidence="2" type="ORF">Pan14r_28230</name>
</gene>
<feature type="domain" description="Methanolan biosynthesis EpsI" evidence="1">
    <location>
        <begin position="19"/>
        <end position="203"/>
    </location>
</feature>
<sequence>MGMVSRAVIVCLVLVCGHFVVEYVKDGYSFGKVVPPTTDLKDSPLTFAGWQGEDLPEDPRLREILCAKSGIDRLYRKRDGSQVLIHGVWTDDYLKLHFPQQCYRESGWEQVDSIDVKLNPKDFDNFTGRIITFAQGDRKIQVLYWFQLGPYTFLDRFQHRMLRRQVCWGQKEWPPLMKFMLETPYDPVRRSGESLVEFAEQFYCHAMESEES</sequence>
<evidence type="ECO:0000259" key="1">
    <source>
        <dbReference type="Pfam" id="PF11984"/>
    </source>
</evidence>
<dbReference type="Pfam" id="PF11984">
    <property type="entry name" value="DUF3485"/>
    <property type="match status" value="1"/>
</dbReference>
<accession>A0A5C5Y418</accession>
<organism evidence="2 3">
    <name type="scientific">Crateriforma conspicua</name>
    <dbReference type="NCBI Taxonomy" id="2527996"/>
    <lineage>
        <taxon>Bacteria</taxon>
        <taxon>Pseudomonadati</taxon>
        <taxon>Planctomycetota</taxon>
        <taxon>Planctomycetia</taxon>
        <taxon>Planctomycetales</taxon>
        <taxon>Planctomycetaceae</taxon>
        <taxon>Crateriforma</taxon>
    </lineage>
</organism>
<reference evidence="2 3" key="1">
    <citation type="submission" date="2019-02" db="EMBL/GenBank/DDBJ databases">
        <title>Deep-cultivation of Planctomycetes and their phenomic and genomic characterization uncovers novel biology.</title>
        <authorList>
            <person name="Wiegand S."/>
            <person name="Jogler M."/>
            <person name="Boedeker C."/>
            <person name="Pinto D."/>
            <person name="Vollmers J."/>
            <person name="Rivas-Marin E."/>
            <person name="Kohn T."/>
            <person name="Peeters S.H."/>
            <person name="Heuer A."/>
            <person name="Rast P."/>
            <person name="Oberbeckmann S."/>
            <person name="Bunk B."/>
            <person name="Jeske O."/>
            <person name="Meyerdierks A."/>
            <person name="Storesund J.E."/>
            <person name="Kallscheuer N."/>
            <person name="Luecker S."/>
            <person name="Lage O.M."/>
            <person name="Pohl T."/>
            <person name="Merkel B.J."/>
            <person name="Hornburger P."/>
            <person name="Mueller R.-W."/>
            <person name="Bruemmer F."/>
            <person name="Labrenz M."/>
            <person name="Spormann A.M."/>
            <person name="Op Den Camp H."/>
            <person name="Overmann J."/>
            <person name="Amann R."/>
            <person name="Jetten M.S.M."/>
            <person name="Mascher T."/>
            <person name="Medema M.H."/>
            <person name="Devos D.P."/>
            <person name="Kaster A.-K."/>
            <person name="Ovreas L."/>
            <person name="Rohde M."/>
            <person name="Galperin M.Y."/>
            <person name="Jogler C."/>
        </authorList>
    </citation>
    <scope>NUCLEOTIDE SEQUENCE [LARGE SCALE GENOMIC DNA]</scope>
    <source>
        <strain evidence="2 3">Pan14r</strain>
    </source>
</reference>
<comment type="caution">
    <text evidence="2">The sequence shown here is derived from an EMBL/GenBank/DDBJ whole genome shotgun (WGS) entry which is preliminary data.</text>
</comment>
<protein>
    <recommendedName>
        <fullName evidence="1">Methanolan biosynthesis EpsI domain-containing protein</fullName>
    </recommendedName>
</protein>
<evidence type="ECO:0000313" key="3">
    <source>
        <dbReference type="Proteomes" id="UP000317238"/>
    </source>
</evidence>
<dbReference type="InterPro" id="IPR014263">
    <property type="entry name" value="Methanolan_biosynth_EpsI"/>
</dbReference>
<name>A0A5C5Y418_9PLAN</name>
<keyword evidence="3" id="KW-1185">Reference proteome</keyword>
<dbReference type="AlphaFoldDB" id="A0A5C5Y418"/>
<evidence type="ECO:0000313" key="2">
    <source>
        <dbReference type="EMBL" id="TWT70516.1"/>
    </source>
</evidence>